<accession>A0A4R3M6U8</accession>
<gene>
    <name evidence="2" type="ORF">EDC64_101508</name>
</gene>
<reference evidence="2 3" key="1">
    <citation type="submission" date="2019-03" db="EMBL/GenBank/DDBJ databases">
        <title>Genomic Encyclopedia of Type Strains, Phase IV (KMG-IV): sequencing the most valuable type-strain genomes for metagenomic binning, comparative biology and taxonomic classification.</title>
        <authorList>
            <person name="Goeker M."/>
        </authorList>
    </citation>
    <scope>NUCLEOTIDE SEQUENCE [LARGE SCALE GENOMIC DNA]</scope>
    <source>
        <strain evidence="2 3">DSM 9035</strain>
    </source>
</reference>
<dbReference type="AlphaFoldDB" id="A0A4R3M6U8"/>
<dbReference type="EMBL" id="SMAI01000001">
    <property type="protein sequence ID" value="TCT07989.1"/>
    <property type="molecule type" value="Genomic_DNA"/>
</dbReference>
<evidence type="ECO:0008006" key="4">
    <source>
        <dbReference type="Google" id="ProtNLM"/>
    </source>
</evidence>
<organism evidence="2 3">
    <name type="scientific">Aquabacter spiritensis</name>
    <dbReference type="NCBI Taxonomy" id="933073"/>
    <lineage>
        <taxon>Bacteria</taxon>
        <taxon>Pseudomonadati</taxon>
        <taxon>Pseudomonadota</taxon>
        <taxon>Alphaproteobacteria</taxon>
        <taxon>Hyphomicrobiales</taxon>
        <taxon>Xanthobacteraceae</taxon>
        <taxon>Aquabacter</taxon>
    </lineage>
</organism>
<evidence type="ECO:0000313" key="3">
    <source>
        <dbReference type="Proteomes" id="UP000294664"/>
    </source>
</evidence>
<evidence type="ECO:0000256" key="1">
    <source>
        <dbReference type="SAM" id="Phobius"/>
    </source>
</evidence>
<name>A0A4R3M6U8_9HYPH</name>
<comment type="caution">
    <text evidence="2">The sequence shown here is derived from an EMBL/GenBank/DDBJ whole genome shotgun (WGS) entry which is preliminary data.</text>
</comment>
<keyword evidence="1" id="KW-0472">Membrane</keyword>
<keyword evidence="1" id="KW-0812">Transmembrane</keyword>
<feature type="transmembrane region" description="Helical" evidence="1">
    <location>
        <begin position="156"/>
        <end position="179"/>
    </location>
</feature>
<feature type="transmembrane region" description="Helical" evidence="1">
    <location>
        <begin position="12"/>
        <end position="35"/>
    </location>
</feature>
<dbReference type="RefSeq" id="WP_132029524.1">
    <property type="nucleotide sequence ID" value="NZ_SMAI01000001.1"/>
</dbReference>
<protein>
    <recommendedName>
        <fullName evidence="4">HAMP domain-containing protein</fullName>
    </recommendedName>
</protein>
<dbReference type="Proteomes" id="UP000294664">
    <property type="component" value="Unassembled WGS sequence"/>
</dbReference>
<proteinExistence type="predicted"/>
<keyword evidence="1" id="KW-1133">Transmembrane helix</keyword>
<sequence>MSGEAPAPGRDRLLCAVFAFLVVLLVGGAAGFAVVSGFKGRVEEAARRDAKIIGQTVARSLAAQFEKAARYGIPLKLLPGVETYLADTMARTPGLTRIVLRGPDGREIRSAIGPQPGTDTLVAPILVDGISMGQVDVGTTPATLSSVLHALLSRTVAVVLVCALVAGATAAVFAGRLLARGRAQLEAALAASAAGSPEDVPSAREPAGGSIAAASAALAAGERRLAAKRATFLAYSEELLTVDFDGRLRADIERIKREALARAPQPLRDP</sequence>
<dbReference type="OrthoDB" id="8448353at2"/>
<keyword evidence="3" id="KW-1185">Reference proteome</keyword>
<evidence type="ECO:0000313" key="2">
    <source>
        <dbReference type="EMBL" id="TCT07989.1"/>
    </source>
</evidence>